<gene>
    <name evidence="1" type="ORF">A3Q56_07680</name>
</gene>
<evidence type="ECO:0000313" key="1">
    <source>
        <dbReference type="EMBL" id="OAF64603.1"/>
    </source>
</evidence>
<name>A0A177ATA7_9BILA</name>
<dbReference type="Proteomes" id="UP000078046">
    <property type="component" value="Unassembled WGS sequence"/>
</dbReference>
<organism evidence="1 2">
    <name type="scientific">Intoshia linei</name>
    <dbReference type="NCBI Taxonomy" id="1819745"/>
    <lineage>
        <taxon>Eukaryota</taxon>
        <taxon>Metazoa</taxon>
        <taxon>Spiralia</taxon>
        <taxon>Lophotrochozoa</taxon>
        <taxon>Mesozoa</taxon>
        <taxon>Orthonectida</taxon>
        <taxon>Rhopaluridae</taxon>
        <taxon>Intoshia</taxon>
    </lineage>
</organism>
<proteinExistence type="predicted"/>
<dbReference type="EMBL" id="LWCA01001725">
    <property type="protein sequence ID" value="OAF64603.1"/>
    <property type="molecule type" value="Genomic_DNA"/>
</dbReference>
<comment type="caution">
    <text evidence="1">The sequence shown here is derived from an EMBL/GenBank/DDBJ whole genome shotgun (WGS) entry which is preliminary data.</text>
</comment>
<accession>A0A177ATA7</accession>
<dbReference type="AlphaFoldDB" id="A0A177ATA7"/>
<reference evidence="1 2" key="1">
    <citation type="submission" date="2016-04" db="EMBL/GenBank/DDBJ databases">
        <title>The genome of Intoshia linei affirms orthonectids as highly simplified spiralians.</title>
        <authorList>
            <person name="Mikhailov K.V."/>
            <person name="Slusarev G.S."/>
            <person name="Nikitin M.A."/>
            <person name="Logacheva M.D."/>
            <person name="Penin A."/>
            <person name="Aleoshin V."/>
            <person name="Panchin Y.V."/>
        </authorList>
    </citation>
    <scope>NUCLEOTIDE SEQUENCE [LARGE SCALE GENOMIC DNA]</scope>
    <source>
        <strain evidence="1">Intl2013</strain>
        <tissue evidence="1">Whole animal</tissue>
    </source>
</reference>
<keyword evidence="2" id="KW-1185">Reference proteome</keyword>
<sequence>MKILKQLSEIFNNRKKEKKLKYNDIQDIKRDFTNNRRIPQFTKLIYSEDENSLHLDKYSRKLHSLASKTKSIHNNKNNRKLKENPLITSFFGVILKKM</sequence>
<protein>
    <submittedName>
        <fullName evidence="1">Uncharacterized protein</fullName>
    </submittedName>
</protein>
<evidence type="ECO:0000313" key="2">
    <source>
        <dbReference type="Proteomes" id="UP000078046"/>
    </source>
</evidence>